<dbReference type="Proteomes" id="UP000029500">
    <property type="component" value="Chromosome"/>
</dbReference>
<organism evidence="1 2">
    <name type="scientific">Paenibacillus graminis</name>
    <dbReference type="NCBI Taxonomy" id="189425"/>
    <lineage>
        <taxon>Bacteria</taxon>
        <taxon>Bacillati</taxon>
        <taxon>Bacillota</taxon>
        <taxon>Bacilli</taxon>
        <taxon>Bacillales</taxon>
        <taxon>Paenibacillaceae</taxon>
        <taxon>Paenibacillus</taxon>
    </lineage>
</organism>
<protein>
    <submittedName>
        <fullName evidence="1">Uncharacterized protein</fullName>
    </submittedName>
</protein>
<dbReference type="AlphaFoldDB" id="A0A089NMT5"/>
<dbReference type="EMBL" id="CP009287">
    <property type="protein sequence ID" value="AIQ70359.1"/>
    <property type="molecule type" value="Genomic_DNA"/>
</dbReference>
<dbReference type="KEGG" id="pgm:PGRAT_24045"/>
<reference evidence="1 2" key="1">
    <citation type="submission" date="2014-08" db="EMBL/GenBank/DDBJ databases">
        <title>Comparative genomics of the Paenibacillus odorifer group.</title>
        <authorList>
            <person name="den Bakker H.C."/>
            <person name="Tsai Y.-C."/>
            <person name="Martin N."/>
            <person name="Korlach J."/>
            <person name="Wiedmann M."/>
        </authorList>
    </citation>
    <scope>NUCLEOTIDE SEQUENCE [LARGE SCALE GENOMIC DNA]</scope>
    <source>
        <strain evidence="1 2">DSM 15220</strain>
    </source>
</reference>
<evidence type="ECO:0000313" key="2">
    <source>
        <dbReference type="Proteomes" id="UP000029500"/>
    </source>
</evidence>
<keyword evidence="2" id="KW-1185">Reference proteome</keyword>
<evidence type="ECO:0000313" key="1">
    <source>
        <dbReference type="EMBL" id="AIQ70359.1"/>
    </source>
</evidence>
<dbReference type="STRING" id="189425.PGRAT_24045"/>
<dbReference type="HOGENOM" id="CLU_1061063_0_0_9"/>
<dbReference type="eggNOG" id="ENOG503067E">
    <property type="taxonomic scope" value="Bacteria"/>
</dbReference>
<dbReference type="RefSeq" id="WP_025706328.1">
    <property type="nucleotide sequence ID" value="NZ_CP009287.1"/>
</dbReference>
<gene>
    <name evidence="1" type="ORF">PGRAT_24045</name>
</gene>
<sequence length="262" mass="28363">MRPLVFDGVGTVSVYQSDGTLKYLDDKISKVSLQLQLDWQKVMGGESGYAFHYTAQDLADKASIEIPRFSTILAELSQGAETERGSVKFDETETGVLDPTNGYTVKAPTKYGGTFVAATDKVFLKDAETGELVPLTRAASAPTAVQYMITAAGKVTSDAANNGKVIVITYSWTKDDSTKSKLSGKRRPKPFKLVHRFELVDDVSGNPVPCQLTIWKALGGGTLDVSQERKKPTTNTMTLEIMEPDVSAENPDGIAVELIFGI</sequence>
<name>A0A089NMT5_9BACL</name>
<accession>A0A089NMT5</accession>
<proteinExistence type="predicted"/>
<dbReference type="OrthoDB" id="2594965at2"/>